<dbReference type="Pfam" id="PF00239">
    <property type="entry name" value="Resolvase"/>
    <property type="match status" value="1"/>
</dbReference>
<evidence type="ECO:0000256" key="2">
    <source>
        <dbReference type="ARBA" id="ARBA00022908"/>
    </source>
</evidence>
<dbReference type="PROSITE" id="PS00397">
    <property type="entry name" value="RECOMBINASES_1"/>
    <property type="match status" value="1"/>
</dbReference>
<evidence type="ECO:0000256" key="6">
    <source>
        <dbReference type="PROSITE-ProRule" id="PRU10137"/>
    </source>
</evidence>
<protein>
    <submittedName>
        <fullName evidence="8">Site-specific DNA recombinase</fullName>
    </submittedName>
</protein>
<evidence type="ECO:0000256" key="5">
    <source>
        <dbReference type="PIRSR" id="PIRSR606118-50"/>
    </source>
</evidence>
<dbReference type="OrthoDB" id="9797501at2"/>
<dbReference type="EMBL" id="FMYL01000020">
    <property type="protein sequence ID" value="SDC30540.1"/>
    <property type="molecule type" value="Genomic_DNA"/>
</dbReference>
<dbReference type="InterPro" id="IPR050639">
    <property type="entry name" value="SSR_resolvase"/>
</dbReference>
<keyword evidence="3" id="KW-0238">DNA-binding</keyword>
<feature type="domain" description="Resolvase/invertase-type recombinase catalytic" evidence="7">
    <location>
        <begin position="3"/>
        <end position="138"/>
    </location>
</feature>
<dbReference type="PANTHER" id="PTHR30461">
    <property type="entry name" value="DNA-INVERTASE FROM LAMBDOID PROPHAGE"/>
    <property type="match status" value="1"/>
</dbReference>
<dbReference type="STRING" id="1219383.SAMN05421733_1201"/>
<evidence type="ECO:0000256" key="3">
    <source>
        <dbReference type="ARBA" id="ARBA00023125"/>
    </source>
</evidence>
<evidence type="ECO:0000313" key="8">
    <source>
        <dbReference type="EMBL" id="SDC30540.1"/>
    </source>
</evidence>
<dbReference type="SMART" id="SM00857">
    <property type="entry name" value="Resolvase"/>
    <property type="match status" value="1"/>
</dbReference>
<evidence type="ECO:0000259" key="7">
    <source>
        <dbReference type="PROSITE" id="PS51736"/>
    </source>
</evidence>
<dbReference type="RefSeq" id="WP_092750185.1">
    <property type="nucleotide sequence ID" value="NZ_FMYL01000020.1"/>
</dbReference>
<dbReference type="InterPro" id="IPR006119">
    <property type="entry name" value="Resolv_N"/>
</dbReference>
<dbReference type="PANTHER" id="PTHR30461:SF26">
    <property type="entry name" value="RESOLVASE HOMOLOG YNEB"/>
    <property type="match status" value="1"/>
</dbReference>
<dbReference type="SUPFAM" id="SSF53041">
    <property type="entry name" value="Resolvase-like"/>
    <property type="match status" value="1"/>
</dbReference>
<keyword evidence="4" id="KW-0233">DNA recombination</keyword>
<feature type="active site" description="O-(5'-phospho-DNA)-serine intermediate" evidence="5 6">
    <location>
        <position position="11"/>
    </location>
</feature>
<comment type="similarity">
    <text evidence="1">Belongs to the site-specific recombinase resolvase family.</text>
</comment>
<keyword evidence="9" id="KW-1185">Reference proteome</keyword>
<evidence type="ECO:0000256" key="1">
    <source>
        <dbReference type="ARBA" id="ARBA00009913"/>
    </source>
</evidence>
<gene>
    <name evidence="8" type="ORF">SAMN05421733_1201</name>
</gene>
<keyword evidence="2" id="KW-0229">DNA integration</keyword>
<dbReference type="AlphaFoldDB" id="A0A1G6KHM9"/>
<name>A0A1G6KHM9_9GAMM</name>
<dbReference type="InterPro" id="IPR036162">
    <property type="entry name" value="Resolvase-like_N_sf"/>
</dbReference>
<dbReference type="GO" id="GO:0015074">
    <property type="term" value="P:DNA integration"/>
    <property type="evidence" value="ECO:0007669"/>
    <property type="project" value="UniProtKB-KW"/>
</dbReference>
<sequence>MSNNVGYIRVSSIEQNTDRQLSDVFLDKVFIEKMSAGTIDRPQLILMLDYLRDGDILHVHSIDRLARNTNDLNHLIIKLNEQGVTVYFHKENLIFKQDQHHSAMNKLMFQMLASFAEFERAMIKERQKEGILKAKQKGVYKGRSRKVNYNLLHIEMSKDGASFRKVAKSFGVSIATVQRAMKLINSA</sequence>
<dbReference type="GO" id="GO:0003677">
    <property type="term" value="F:DNA binding"/>
    <property type="evidence" value="ECO:0007669"/>
    <property type="project" value="UniProtKB-KW"/>
</dbReference>
<accession>A0A1G6KHM9</accession>
<reference evidence="9" key="1">
    <citation type="submission" date="2016-09" db="EMBL/GenBank/DDBJ databases">
        <authorList>
            <person name="Varghese N."/>
            <person name="Submissions S."/>
        </authorList>
    </citation>
    <scope>NUCLEOTIDE SEQUENCE [LARGE SCALE GENOMIC DNA]</scope>
    <source>
        <strain evidence="9">ANC 4422</strain>
    </source>
</reference>
<proteinExistence type="inferred from homology"/>
<dbReference type="Proteomes" id="UP000242501">
    <property type="component" value="Unassembled WGS sequence"/>
</dbReference>
<evidence type="ECO:0000256" key="4">
    <source>
        <dbReference type="ARBA" id="ARBA00023172"/>
    </source>
</evidence>
<dbReference type="Gene3D" id="3.40.50.1390">
    <property type="entry name" value="Resolvase, N-terminal catalytic domain"/>
    <property type="match status" value="1"/>
</dbReference>
<dbReference type="InterPro" id="IPR006118">
    <property type="entry name" value="Recombinase_CS"/>
</dbReference>
<dbReference type="GO" id="GO:0000150">
    <property type="term" value="F:DNA strand exchange activity"/>
    <property type="evidence" value="ECO:0007669"/>
    <property type="project" value="InterPro"/>
</dbReference>
<dbReference type="CDD" id="cd03768">
    <property type="entry name" value="SR_ResInv"/>
    <property type="match status" value="1"/>
</dbReference>
<dbReference type="PROSITE" id="PS51736">
    <property type="entry name" value="RECOMBINASES_3"/>
    <property type="match status" value="1"/>
</dbReference>
<evidence type="ECO:0000313" key="9">
    <source>
        <dbReference type="Proteomes" id="UP000242501"/>
    </source>
</evidence>
<organism evidence="8 9">
    <name type="scientific">Acinetobacter boissieri</name>
    <dbReference type="NCBI Taxonomy" id="1219383"/>
    <lineage>
        <taxon>Bacteria</taxon>
        <taxon>Pseudomonadati</taxon>
        <taxon>Pseudomonadota</taxon>
        <taxon>Gammaproteobacteria</taxon>
        <taxon>Moraxellales</taxon>
        <taxon>Moraxellaceae</taxon>
        <taxon>Acinetobacter</taxon>
    </lineage>
</organism>